<evidence type="ECO:0000259" key="7">
    <source>
        <dbReference type="PROSITE" id="PS50850"/>
    </source>
</evidence>
<keyword evidence="2 6" id="KW-0812">Transmembrane</keyword>
<dbReference type="GeneID" id="19955485"/>
<feature type="transmembrane region" description="Helical" evidence="6">
    <location>
        <begin position="80"/>
        <end position="99"/>
    </location>
</feature>
<feature type="transmembrane region" description="Helical" evidence="6">
    <location>
        <begin position="135"/>
        <end position="154"/>
    </location>
</feature>
<feature type="transmembrane region" description="Helical" evidence="6">
    <location>
        <begin position="330"/>
        <end position="348"/>
    </location>
</feature>
<keyword evidence="9" id="KW-1185">Reference proteome</keyword>
<feature type="transmembrane region" description="Helical" evidence="6">
    <location>
        <begin position="209"/>
        <end position="227"/>
    </location>
</feature>
<dbReference type="AlphaFoldDB" id="T0PPQ9"/>
<evidence type="ECO:0000313" key="9">
    <source>
        <dbReference type="Proteomes" id="UP000030762"/>
    </source>
</evidence>
<sequence>MAPPAPQVAITVQSPPTKDASPPTKEASPLLERADSLTETINRRVLVSAVANFSTAYNLAIIGSAVLMVKETTPDSDVSAIPAVSACSLIGAIVGQLLFGYIGDALGRRKGMILTLTLTVIGAIMSAILPYDGSVYTILAACRFLLGIGVGGVYPLSAASAAEGSSDPVLNNKRVAAVFSFQGWGQLASFLLTYLLLQTALDHAIVWRVLLGAGALPGLVVLHEAIVSKETGAYLRNQANPHKMSVWTALKTYERQFIGTALGWFLFDITFYGNIIFTPVILEGLYAEEASTMVQTIQFSVLTSAIALPGYYLSLYMIGRMDFKHIQMQGFAIMAVIFLVMGLFYHALLPLKSLLFVMYALTFFFSNFGPNVSTFSLPAELFPTEVRVQLNGMSAAAGKLGAAVGAYLYGHIQVAYGVPSVLIVSGFVSVLGFAITYVCIPCKQYR</sequence>
<dbReference type="InterPro" id="IPR011701">
    <property type="entry name" value="MFS"/>
</dbReference>
<feature type="domain" description="Major facilitator superfamily (MFS) profile" evidence="7">
    <location>
        <begin position="44"/>
        <end position="444"/>
    </location>
</feature>
<dbReference type="OrthoDB" id="433512at2759"/>
<dbReference type="Proteomes" id="UP000030762">
    <property type="component" value="Unassembled WGS sequence"/>
</dbReference>
<dbReference type="PANTHER" id="PTHR23508">
    <property type="entry name" value="CARBOXYLIC ACID TRANSPORTER PROTEIN HOMOLOG"/>
    <property type="match status" value="1"/>
</dbReference>
<dbReference type="RefSeq" id="XP_008619134.1">
    <property type="nucleotide sequence ID" value="XM_008620912.1"/>
</dbReference>
<evidence type="ECO:0000256" key="6">
    <source>
        <dbReference type="SAM" id="Phobius"/>
    </source>
</evidence>
<dbReference type="STRING" id="1156394.T0PPQ9"/>
<dbReference type="eggNOG" id="KOG0252">
    <property type="taxonomic scope" value="Eukaryota"/>
</dbReference>
<dbReference type="VEuPathDB" id="FungiDB:SDRG_14758"/>
<keyword evidence="3 6" id="KW-1133">Transmembrane helix</keyword>
<feature type="transmembrane region" description="Helical" evidence="6">
    <location>
        <begin position="111"/>
        <end position="129"/>
    </location>
</feature>
<proteinExistence type="predicted"/>
<reference evidence="8 9" key="1">
    <citation type="submission" date="2012-04" db="EMBL/GenBank/DDBJ databases">
        <title>The Genome Sequence of Saprolegnia declina VS20.</title>
        <authorList>
            <consortium name="The Broad Institute Genome Sequencing Platform"/>
            <person name="Russ C."/>
            <person name="Nusbaum C."/>
            <person name="Tyler B."/>
            <person name="van West P."/>
            <person name="Dieguez-Uribeondo J."/>
            <person name="de Bruijn I."/>
            <person name="Tripathy S."/>
            <person name="Jiang R."/>
            <person name="Young S.K."/>
            <person name="Zeng Q."/>
            <person name="Gargeya S."/>
            <person name="Fitzgerald M."/>
            <person name="Haas B."/>
            <person name="Abouelleil A."/>
            <person name="Alvarado L."/>
            <person name="Arachchi H.M."/>
            <person name="Berlin A."/>
            <person name="Chapman S.B."/>
            <person name="Goldberg J."/>
            <person name="Griggs A."/>
            <person name="Gujja S."/>
            <person name="Hansen M."/>
            <person name="Howarth C."/>
            <person name="Imamovic A."/>
            <person name="Larimer J."/>
            <person name="McCowen C."/>
            <person name="Montmayeur A."/>
            <person name="Murphy C."/>
            <person name="Neiman D."/>
            <person name="Pearson M."/>
            <person name="Priest M."/>
            <person name="Roberts A."/>
            <person name="Saif S."/>
            <person name="Shea T."/>
            <person name="Sisk P."/>
            <person name="Sykes S."/>
            <person name="Wortman J."/>
            <person name="Nusbaum C."/>
            <person name="Birren B."/>
        </authorList>
    </citation>
    <scope>NUCLEOTIDE SEQUENCE [LARGE SCALE GENOMIC DNA]</scope>
    <source>
        <strain evidence="8 9">VS20</strain>
    </source>
</reference>
<gene>
    <name evidence="8" type="ORF">SDRG_14758</name>
</gene>
<dbReference type="PROSITE" id="PS50850">
    <property type="entry name" value="MFS"/>
    <property type="match status" value="1"/>
</dbReference>
<evidence type="ECO:0000313" key="8">
    <source>
        <dbReference type="EMBL" id="EQC27434.1"/>
    </source>
</evidence>
<dbReference type="InterPro" id="IPR020846">
    <property type="entry name" value="MFS_dom"/>
</dbReference>
<name>T0PPQ9_SAPDV</name>
<feature type="transmembrane region" description="Helical" evidence="6">
    <location>
        <begin position="354"/>
        <end position="378"/>
    </location>
</feature>
<organism evidence="8 9">
    <name type="scientific">Saprolegnia diclina (strain VS20)</name>
    <dbReference type="NCBI Taxonomy" id="1156394"/>
    <lineage>
        <taxon>Eukaryota</taxon>
        <taxon>Sar</taxon>
        <taxon>Stramenopiles</taxon>
        <taxon>Oomycota</taxon>
        <taxon>Saprolegniomycetes</taxon>
        <taxon>Saprolegniales</taxon>
        <taxon>Saprolegniaceae</taxon>
        <taxon>Saprolegnia</taxon>
    </lineage>
</organism>
<dbReference type="InterPro" id="IPR036259">
    <property type="entry name" value="MFS_trans_sf"/>
</dbReference>
<feature type="transmembrane region" description="Helical" evidence="6">
    <location>
        <begin position="175"/>
        <end position="197"/>
    </location>
</feature>
<feature type="region of interest" description="Disordered" evidence="5">
    <location>
        <begin position="1"/>
        <end position="30"/>
    </location>
</feature>
<protein>
    <recommendedName>
        <fullName evidence="7">Major facilitator superfamily (MFS) profile domain-containing protein</fullName>
    </recommendedName>
</protein>
<dbReference type="EMBL" id="JH767208">
    <property type="protein sequence ID" value="EQC27434.1"/>
    <property type="molecule type" value="Genomic_DNA"/>
</dbReference>
<dbReference type="GO" id="GO:0005886">
    <property type="term" value="C:plasma membrane"/>
    <property type="evidence" value="ECO:0007669"/>
    <property type="project" value="TreeGrafter"/>
</dbReference>
<evidence type="ECO:0000256" key="3">
    <source>
        <dbReference type="ARBA" id="ARBA00022989"/>
    </source>
</evidence>
<feature type="transmembrane region" description="Helical" evidence="6">
    <location>
        <begin position="45"/>
        <end position="68"/>
    </location>
</feature>
<evidence type="ECO:0000256" key="2">
    <source>
        <dbReference type="ARBA" id="ARBA00022692"/>
    </source>
</evidence>
<evidence type="ECO:0000256" key="1">
    <source>
        <dbReference type="ARBA" id="ARBA00004141"/>
    </source>
</evidence>
<evidence type="ECO:0000256" key="5">
    <source>
        <dbReference type="SAM" id="MobiDB-lite"/>
    </source>
</evidence>
<comment type="subcellular location">
    <subcellularLocation>
        <location evidence="1">Membrane</location>
        <topology evidence="1">Multi-pass membrane protein</topology>
    </subcellularLocation>
</comment>
<dbReference type="PANTHER" id="PTHR23508:SF10">
    <property type="entry name" value="CARBOXYLIC ACID TRANSPORTER PROTEIN HOMOLOG"/>
    <property type="match status" value="1"/>
</dbReference>
<keyword evidence="4 6" id="KW-0472">Membrane</keyword>
<dbReference type="Pfam" id="PF07690">
    <property type="entry name" value="MFS_1"/>
    <property type="match status" value="1"/>
</dbReference>
<feature type="transmembrane region" description="Helical" evidence="6">
    <location>
        <begin position="416"/>
        <end position="440"/>
    </location>
</feature>
<dbReference type="InParanoid" id="T0PPQ9"/>
<feature type="transmembrane region" description="Helical" evidence="6">
    <location>
        <begin position="390"/>
        <end position="410"/>
    </location>
</feature>
<dbReference type="GO" id="GO:0046943">
    <property type="term" value="F:carboxylic acid transmembrane transporter activity"/>
    <property type="evidence" value="ECO:0007669"/>
    <property type="project" value="TreeGrafter"/>
</dbReference>
<feature type="transmembrane region" description="Helical" evidence="6">
    <location>
        <begin position="297"/>
        <end position="318"/>
    </location>
</feature>
<accession>T0PPQ9</accession>
<dbReference type="SUPFAM" id="SSF103473">
    <property type="entry name" value="MFS general substrate transporter"/>
    <property type="match status" value="1"/>
</dbReference>
<evidence type="ECO:0000256" key="4">
    <source>
        <dbReference type="ARBA" id="ARBA00023136"/>
    </source>
</evidence>
<feature type="transmembrane region" description="Helical" evidence="6">
    <location>
        <begin position="257"/>
        <end position="277"/>
    </location>
</feature>
<dbReference type="OMA" id="RGPIFIL"/>
<dbReference type="Gene3D" id="1.20.1250.20">
    <property type="entry name" value="MFS general substrate transporter like domains"/>
    <property type="match status" value="1"/>
</dbReference>